<dbReference type="InterPro" id="IPR011110">
    <property type="entry name" value="Reg_prop"/>
</dbReference>
<reference evidence="2" key="1">
    <citation type="submission" date="2018-06" db="EMBL/GenBank/DDBJ databases">
        <authorList>
            <person name="Zhirakovskaya E."/>
        </authorList>
    </citation>
    <scope>NUCLEOTIDE SEQUENCE</scope>
</reference>
<dbReference type="Pfam" id="PF07494">
    <property type="entry name" value="Reg_prop"/>
    <property type="match status" value="4"/>
</dbReference>
<organism evidence="2">
    <name type="scientific">hydrothermal vent metagenome</name>
    <dbReference type="NCBI Taxonomy" id="652676"/>
    <lineage>
        <taxon>unclassified sequences</taxon>
        <taxon>metagenomes</taxon>
        <taxon>ecological metagenomes</taxon>
    </lineage>
</organism>
<dbReference type="EMBL" id="UOFS01000049">
    <property type="protein sequence ID" value="VAX01451.1"/>
    <property type="molecule type" value="Genomic_DNA"/>
</dbReference>
<keyword evidence="2" id="KW-0418">Kinase</keyword>
<gene>
    <name evidence="2" type="ORF">MNBD_GAMMA22-1959</name>
</gene>
<dbReference type="SUPFAM" id="SSF63829">
    <property type="entry name" value="Calcium-dependent phosphotriesterase"/>
    <property type="match status" value="1"/>
</dbReference>
<evidence type="ECO:0000256" key="1">
    <source>
        <dbReference type="ARBA" id="ARBA00022553"/>
    </source>
</evidence>
<name>A0A3B1AID0_9ZZZZ</name>
<dbReference type="AlphaFoldDB" id="A0A3B1AID0"/>
<dbReference type="PANTHER" id="PTHR43547:SF2">
    <property type="entry name" value="HYBRID SIGNAL TRANSDUCTION HISTIDINE KINASE C"/>
    <property type="match status" value="1"/>
</dbReference>
<dbReference type="InterPro" id="IPR015943">
    <property type="entry name" value="WD40/YVTN_repeat-like_dom_sf"/>
</dbReference>
<keyword evidence="1" id="KW-0597">Phosphoprotein</keyword>
<evidence type="ECO:0000313" key="2">
    <source>
        <dbReference type="EMBL" id="VAX01451.1"/>
    </source>
</evidence>
<dbReference type="Gene3D" id="2.130.10.10">
    <property type="entry name" value="YVTN repeat-like/Quinoprotein amine dehydrogenase"/>
    <property type="match status" value="2"/>
</dbReference>
<sequence length="372" mass="41597">MKVLYIIFFSSVLSFNLLSCNNATNNPVVEQGKTEKIPTTLVNTEQLPKVLNVFQVGENVYVRSLKIENSSNTLWVGTSLGVHEIDLKTQNIRNTFTRDHGLANEYVFAIGIDADGYKWFGTNAGGMSRYKDGNWKTYFPMHGLADYWIYSFTNDQDGGLWIGTWAGANYLNRKTGEFKTYVKELINEWVYGLATDHKGNIWFGTEGGVSRFDGKQWQSWNNTDGLGGKNSDALAFSRNTGLGTRSRHDLGIMANGKATYNPNYVFCIMADQQDTIWAGTWGGGVAQFKNGKWTNLMKKDGLAGNIVYSMAQDKNGIYWFGTNRGLSRFDGKNWNTWNVHDGLAGNDIYAIAINGNELWLGSRSGVSRLGFN</sequence>
<dbReference type="GO" id="GO:0000155">
    <property type="term" value="F:phosphorelay sensor kinase activity"/>
    <property type="evidence" value="ECO:0007669"/>
    <property type="project" value="TreeGrafter"/>
</dbReference>
<proteinExistence type="predicted"/>
<accession>A0A3B1AID0</accession>
<protein>
    <submittedName>
        <fullName evidence="2">Sensor histidine kinase/response regulator</fullName>
    </submittedName>
</protein>
<dbReference type="PANTHER" id="PTHR43547">
    <property type="entry name" value="TWO-COMPONENT HISTIDINE KINASE"/>
    <property type="match status" value="1"/>
</dbReference>
<keyword evidence="2" id="KW-0808">Transferase</keyword>